<keyword evidence="4" id="KW-1185">Reference proteome</keyword>
<feature type="transmembrane region" description="Helical" evidence="1">
    <location>
        <begin position="207"/>
        <end position="233"/>
    </location>
</feature>
<dbReference type="GeneID" id="89969983"/>
<sequence length="290" mass="32891">MATVQEAETPGDDRGYDSLARLMSDHPDNTIFRQFRALCSKMLMYRQADLLYDEEDLEFLSEENEKKQEKKSFNHCWNDISVKAEAATFREKIDDVQRKLKSYYELLALTATIENLPRPNNLSLAFLQEWVKSQDRGEGFLLDTERQIWESAPADDFVVLSPKATNDRLAVALNAFIQPLYHAHIGARRLPTAKRHGRVWSYDFQQFVLLGNILCILLATGIPAGSIVILYLVCSMWLRLLIIAIFCLLFAFVLTFIGGARRVDVFSATAAFAAVQAVFVGGTTLVQVRE</sequence>
<organism evidence="3 4">
    <name type="scientific">Exophiala bonariae</name>
    <dbReference type="NCBI Taxonomy" id="1690606"/>
    <lineage>
        <taxon>Eukaryota</taxon>
        <taxon>Fungi</taxon>
        <taxon>Dikarya</taxon>
        <taxon>Ascomycota</taxon>
        <taxon>Pezizomycotina</taxon>
        <taxon>Eurotiomycetes</taxon>
        <taxon>Chaetothyriomycetidae</taxon>
        <taxon>Chaetothyriales</taxon>
        <taxon>Herpotrichiellaceae</taxon>
        <taxon>Exophiala</taxon>
    </lineage>
</organism>
<keyword evidence="1" id="KW-0472">Membrane</keyword>
<dbReference type="AlphaFoldDB" id="A0AAV9NBB1"/>
<reference evidence="3 4" key="1">
    <citation type="submission" date="2023-08" db="EMBL/GenBank/DDBJ databases">
        <title>Black Yeasts Isolated from many extreme environments.</title>
        <authorList>
            <person name="Coleine C."/>
            <person name="Stajich J.E."/>
            <person name="Selbmann L."/>
        </authorList>
    </citation>
    <scope>NUCLEOTIDE SEQUENCE [LARGE SCALE GENOMIC DNA]</scope>
    <source>
        <strain evidence="3 4">CCFEE 5792</strain>
    </source>
</reference>
<gene>
    <name evidence="3" type="ORF">LTR84_001767</name>
</gene>
<comment type="caution">
    <text evidence="3">The sequence shown here is derived from an EMBL/GenBank/DDBJ whole genome shotgun (WGS) entry which is preliminary data.</text>
</comment>
<dbReference type="EMBL" id="JAVRRD010000011">
    <property type="protein sequence ID" value="KAK5053805.1"/>
    <property type="molecule type" value="Genomic_DNA"/>
</dbReference>
<proteinExistence type="predicted"/>
<evidence type="ECO:0000259" key="2">
    <source>
        <dbReference type="Pfam" id="PF20237"/>
    </source>
</evidence>
<evidence type="ECO:0000313" key="4">
    <source>
        <dbReference type="Proteomes" id="UP001358417"/>
    </source>
</evidence>
<dbReference type="Pfam" id="PF20237">
    <property type="entry name" value="DUF6594"/>
    <property type="match status" value="1"/>
</dbReference>
<feature type="transmembrane region" description="Helical" evidence="1">
    <location>
        <begin position="240"/>
        <end position="259"/>
    </location>
</feature>
<feature type="domain" description="DUF6594" evidence="2">
    <location>
        <begin position="16"/>
        <end position="276"/>
    </location>
</feature>
<feature type="transmembrane region" description="Helical" evidence="1">
    <location>
        <begin position="265"/>
        <end position="286"/>
    </location>
</feature>
<name>A0AAV9NBB1_9EURO</name>
<accession>A0AAV9NBB1</accession>
<evidence type="ECO:0000313" key="3">
    <source>
        <dbReference type="EMBL" id="KAK5053805.1"/>
    </source>
</evidence>
<dbReference type="Proteomes" id="UP001358417">
    <property type="component" value="Unassembled WGS sequence"/>
</dbReference>
<dbReference type="PANTHER" id="PTHR34502:SF5">
    <property type="entry name" value="DUF6594 DOMAIN-CONTAINING PROTEIN"/>
    <property type="match status" value="1"/>
</dbReference>
<dbReference type="InterPro" id="IPR046529">
    <property type="entry name" value="DUF6594"/>
</dbReference>
<keyword evidence="1" id="KW-1133">Transmembrane helix</keyword>
<dbReference type="PANTHER" id="PTHR34502">
    <property type="entry name" value="DUF6594 DOMAIN-CONTAINING PROTEIN-RELATED"/>
    <property type="match status" value="1"/>
</dbReference>
<keyword evidence="1" id="KW-0812">Transmembrane</keyword>
<evidence type="ECO:0000256" key="1">
    <source>
        <dbReference type="SAM" id="Phobius"/>
    </source>
</evidence>
<protein>
    <recommendedName>
        <fullName evidence="2">DUF6594 domain-containing protein</fullName>
    </recommendedName>
</protein>
<dbReference type="RefSeq" id="XP_064706930.1">
    <property type="nucleotide sequence ID" value="XM_064845385.1"/>
</dbReference>